<reference evidence="3" key="1">
    <citation type="submission" date="2016-06" db="UniProtKB">
        <authorList>
            <consortium name="WormBaseParasite"/>
        </authorList>
    </citation>
    <scope>IDENTIFICATION</scope>
</reference>
<evidence type="ECO:0000313" key="1">
    <source>
        <dbReference type="EMBL" id="VDP02645.1"/>
    </source>
</evidence>
<organism evidence="3">
    <name type="scientific">Schistosoma curassoni</name>
    <dbReference type="NCBI Taxonomy" id="6186"/>
    <lineage>
        <taxon>Eukaryota</taxon>
        <taxon>Metazoa</taxon>
        <taxon>Spiralia</taxon>
        <taxon>Lophotrochozoa</taxon>
        <taxon>Platyhelminthes</taxon>
        <taxon>Trematoda</taxon>
        <taxon>Digenea</taxon>
        <taxon>Strigeidida</taxon>
        <taxon>Schistosomatoidea</taxon>
        <taxon>Schistosomatidae</taxon>
        <taxon>Schistosoma</taxon>
    </lineage>
</organism>
<accession>A0A183JU94</accession>
<evidence type="ECO:0000313" key="2">
    <source>
        <dbReference type="Proteomes" id="UP000279833"/>
    </source>
</evidence>
<dbReference type="EMBL" id="UZAK01013219">
    <property type="protein sequence ID" value="VDP02645.1"/>
    <property type="molecule type" value="Genomic_DNA"/>
</dbReference>
<sequence>MVTSLTTENGSIKSNNLIASSPTVTSNHFVSSNLNEPVAPGSLAASIVDSKKAAVLQEVMGETGSQSVVVAVDKIFTGSIRLNGDAIVEFVKALCQVSL</sequence>
<dbReference type="Proteomes" id="UP000279833">
    <property type="component" value="Unassembled WGS sequence"/>
</dbReference>
<proteinExistence type="predicted"/>
<dbReference type="STRING" id="6186.A0A183JU94"/>
<dbReference type="AlphaFoldDB" id="A0A183JU94"/>
<dbReference type="WBParaSite" id="SCUD_0000628501-mRNA-1">
    <property type="protein sequence ID" value="SCUD_0000628501-mRNA-1"/>
    <property type="gene ID" value="SCUD_0000628501"/>
</dbReference>
<evidence type="ECO:0000313" key="3">
    <source>
        <dbReference type="WBParaSite" id="SCUD_0000628501-mRNA-1"/>
    </source>
</evidence>
<keyword evidence="2" id="KW-1185">Reference proteome</keyword>
<protein>
    <submittedName>
        <fullName evidence="3">Ty3-gypsy retrotransposon protein</fullName>
    </submittedName>
</protein>
<reference evidence="1 2" key="2">
    <citation type="submission" date="2018-11" db="EMBL/GenBank/DDBJ databases">
        <authorList>
            <consortium name="Pathogen Informatics"/>
        </authorList>
    </citation>
    <scope>NUCLEOTIDE SEQUENCE [LARGE SCALE GENOMIC DNA]</scope>
    <source>
        <strain evidence="1">Dakar</strain>
        <strain evidence="2">Dakar, Senegal</strain>
    </source>
</reference>
<name>A0A183JU94_9TREM</name>
<gene>
    <name evidence="1" type="ORF">SCUD_LOCUS6287</name>
</gene>